<comment type="caution">
    <text evidence="1">The sequence shown here is derived from an EMBL/GenBank/DDBJ whole genome shotgun (WGS) entry which is preliminary data.</text>
</comment>
<feature type="non-terminal residue" evidence="1">
    <location>
        <position position="154"/>
    </location>
</feature>
<proteinExistence type="predicted"/>
<feature type="non-terminal residue" evidence="1">
    <location>
        <position position="1"/>
    </location>
</feature>
<accession>A0A420JCM2</accession>
<evidence type="ECO:0000313" key="2">
    <source>
        <dbReference type="Proteomes" id="UP000285326"/>
    </source>
</evidence>
<dbReference type="Proteomes" id="UP000285326">
    <property type="component" value="Unassembled WGS sequence"/>
</dbReference>
<dbReference type="EMBL" id="MCBS01000532">
    <property type="protein sequence ID" value="RKF96061.1"/>
    <property type="molecule type" value="Genomic_DNA"/>
</dbReference>
<dbReference type="AlphaFoldDB" id="A0A420JCM2"/>
<protein>
    <submittedName>
        <fullName evidence="1">Uncharacterized protein</fullName>
    </submittedName>
</protein>
<evidence type="ECO:0000313" key="1">
    <source>
        <dbReference type="EMBL" id="RKF96061.1"/>
    </source>
</evidence>
<organism evidence="1 2">
    <name type="scientific">Golovinomyces cichoracearum</name>
    <dbReference type="NCBI Taxonomy" id="62708"/>
    <lineage>
        <taxon>Eukaryota</taxon>
        <taxon>Fungi</taxon>
        <taxon>Dikarya</taxon>
        <taxon>Ascomycota</taxon>
        <taxon>Pezizomycotina</taxon>
        <taxon>Leotiomycetes</taxon>
        <taxon>Erysiphales</taxon>
        <taxon>Erysiphaceae</taxon>
        <taxon>Golovinomyces</taxon>
    </lineage>
</organism>
<name>A0A420JCM2_9PEZI</name>
<reference evidence="1 2" key="1">
    <citation type="journal article" date="2018" name="BMC Genomics">
        <title>Comparative genome analyses reveal sequence features reflecting distinct modes of host-adaptation between dicot and monocot powdery mildew.</title>
        <authorList>
            <person name="Wu Y."/>
            <person name="Ma X."/>
            <person name="Pan Z."/>
            <person name="Kale S.D."/>
            <person name="Song Y."/>
            <person name="King H."/>
            <person name="Zhang Q."/>
            <person name="Presley C."/>
            <person name="Deng X."/>
            <person name="Wei C.I."/>
            <person name="Xiao S."/>
        </authorList>
    </citation>
    <scope>NUCLEOTIDE SEQUENCE [LARGE SCALE GENOMIC DNA]</scope>
    <source>
        <strain evidence="1">UMSG1</strain>
    </source>
</reference>
<gene>
    <name evidence="1" type="ORF">GcM1_005004</name>
</gene>
<sequence>NASASFTNTVSLFEHITKRVLTYALNKVLEQYELAKDATNTSTCTYVFNKTTGIPCQYQIQAMITNNTPLTVLDIHCLWRLDAAAPPPPEQIETSSTELVLDPFLAAVRQRYQMVGPHQKAQILEQLTGVAFETPVPMLNPAPVELTRGRPPGS</sequence>